<reference evidence="7 8" key="1">
    <citation type="submission" date="2019-02" db="EMBL/GenBank/DDBJ databases">
        <title>Deep-cultivation of Planctomycetes and their phenomic and genomic characterization uncovers novel biology.</title>
        <authorList>
            <person name="Wiegand S."/>
            <person name="Jogler M."/>
            <person name="Boedeker C."/>
            <person name="Pinto D."/>
            <person name="Vollmers J."/>
            <person name="Rivas-Marin E."/>
            <person name="Kohn T."/>
            <person name="Peeters S.H."/>
            <person name="Heuer A."/>
            <person name="Rast P."/>
            <person name="Oberbeckmann S."/>
            <person name="Bunk B."/>
            <person name="Jeske O."/>
            <person name="Meyerdierks A."/>
            <person name="Storesund J.E."/>
            <person name="Kallscheuer N."/>
            <person name="Luecker S."/>
            <person name="Lage O.M."/>
            <person name="Pohl T."/>
            <person name="Merkel B.J."/>
            <person name="Hornburger P."/>
            <person name="Mueller R.-W."/>
            <person name="Bruemmer F."/>
            <person name="Labrenz M."/>
            <person name="Spormann A.M."/>
            <person name="Op den Camp H."/>
            <person name="Overmann J."/>
            <person name="Amann R."/>
            <person name="Jetten M.S.M."/>
            <person name="Mascher T."/>
            <person name="Medema M.H."/>
            <person name="Devos D.P."/>
            <person name="Kaster A.-K."/>
            <person name="Ovreas L."/>
            <person name="Rohde M."/>
            <person name="Galperin M.Y."/>
            <person name="Jogler C."/>
        </authorList>
    </citation>
    <scope>NUCLEOTIDE SEQUENCE [LARGE SCALE GENOMIC DNA]</scope>
    <source>
        <strain evidence="7 8">Pan44</strain>
    </source>
</reference>
<comment type="similarity">
    <text evidence="2">Belongs to the universal ribosomal protein uL10 family.</text>
</comment>
<gene>
    <name evidence="7" type="primary">rplJ</name>
    <name evidence="7" type="ORF">Pan44_15110</name>
</gene>
<proteinExistence type="inferred from homology"/>
<keyword evidence="8" id="KW-1185">Reference proteome</keyword>
<evidence type="ECO:0000313" key="8">
    <source>
        <dbReference type="Proteomes" id="UP000315700"/>
    </source>
</evidence>
<dbReference type="AlphaFoldDB" id="A0A517SBI0"/>
<protein>
    <recommendedName>
        <fullName evidence="5">Large ribosomal subunit protein uL10</fullName>
    </recommendedName>
    <alternativeName>
        <fullName evidence="6">50S ribosomal protein L10</fullName>
    </alternativeName>
</protein>
<dbReference type="Pfam" id="PF00466">
    <property type="entry name" value="Ribosomal_L10"/>
    <property type="match status" value="1"/>
</dbReference>
<sequence>MSKVIKGMMMDEICRSVGECRDLLVIDMSKLDGVTDNKFRLEMQKKGINLLQVKNSLAKRAFADRGFTALEGALAGPSTLVWGGEDIVALSKELAKWAKDVKKLEVKGGSADGQGFDAAGFESLSKSPGRGELLSMISGQILAPGAKLSSQLLGMGSKLASQVKKIADKEGDAAPAA</sequence>
<keyword evidence="3 7" id="KW-0689">Ribosomal protein</keyword>
<evidence type="ECO:0000256" key="5">
    <source>
        <dbReference type="ARBA" id="ARBA00035202"/>
    </source>
</evidence>
<dbReference type="InParanoid" id="A0A517SBI0"/>
<keyword evidence="4" id="KW-0687">Ribonucleoprotein</keyword>
<dbReference type="FunCoup" id="A0A517SBI0">
    <property type="interactions" value="572"/>
</dbReference>
<evidence type="ECO:0000313" key="7">
    <source>
        <dbReference type="EMBL" id="QDT53489.1"/>
    </source>
</evidence>
<dbReference type="InterPro" id="IPR047865">
    <property type="entry name" value="Ribosomal_uL10_bac_type"/>
</dbReference>
<dbReference type="GO" id="GO:0005840">
    <property type="term" value="C:ribosome"/>
    <property type="evidence" value="ECO:0007669"/>
    <property type="project" value="UniProtKB-KW"/>
</dbReference>
<dbReference type="Proteomes" id="UP000315700">
    <property type="component" value="Chromosome"/>
</dbReference>
<name>A0A517SBI0_9PLAN</name>
<dbReference type="KEGG" id="ccos:Pan44_15110"/>
<dbReference type="GO" id="GO:1990904">
    <property type="term" value="C:ribonucleoprotein complex"/>
    <property type="evidence" value="ECO:0007669"/>
    <property type="project" value="UniProtKB-KW"/>
</dbReference>
<comment type="function">
    <text evidence="1">Forms part of the ribosomal stalk, playing a central role in the interaction of the ribosome with GTP-bound translation factors.</text>
</comment>
<evidence type="ECO:0000256" key="2">
    <source>
        <dbReference type="ARBA" id="ARBA00008889"/>
    </source>
</evidence>
<dbReference type="CDD" id="cd05797">
    <property type="entry name" value="Ribosomal_L10"/>
    <property type="match status" value="1"/>
</dbReference>
<evidence type="ECO:0000256" key="6">
    <source>
        <dbReference type="ARBA" id="ARBA00035502"/>
    </source>
</evidence>
<accession>A0A517SBI0</accession>
<dbReference type="OrthoDB" id="278380at2"/>
<dbReference type="Gene3D" id="3.30.70.1730">
    <property type="match status" value="1"/>
</dbReference>
<dbReference type="EMBL" id="CP036271">
    <property type="protein sequence ID" value="QDT53489.1"/>
    <property type="molecule type" value="Genomic_DNA"/>
</dbReference>
<dbReference type="InterPro" id="IPR043141">
    <property type="entry name" value="Ribosomal_uL10-like_sf"/>
</dbReference>
<evidence type="ECO:0000256" key="3">
    <source>
        <dbReference type="ARBA" id="ARBA00022980"/>
    </source>
</evidence>
<dbReference type="InterPro" id="IPR001790">
    <property type="entry name" value="Ribosomal_uL10"/>
</dbReference>
<evidence type="ECO:0000256" key="1">
    <source>
        <dbReference type="ARBA" id="ARBA00002633"/>
    </source>
</evidence>
<dbReference type="SUPFAM" id="SSF160369">
    <property type="entry name" value="Ribosomal protein L10-like"/>
    <property type="match status" value="1"/>
</dbReference>
<organism evidence="7 8">
    <name type="scientific">Caulifigura coniformis</name>
    <dbReference type="NCBI Taxonomy" id="2527983"/>
    <lineage>
        <taxon>Bacteria</taxon>
        <taxon>Pseudomonadati</taxon>
        <taxon>Planctomycetota</taxon>
        <taxon>Planctomycetia</taxon>
        <taxon>Planctomycetales</taxon>
        <taxon>Planctomycetaceae</taxon>
        <taxon>Caulifigura</taxon>
    </lineage>
</organism>
<dbReference type="RefSeq" id="WP_145028743.1">
    <property type="nucleotide sequence ID" value="NZ_CP036271.1"/>
</dbReference>
<evidence type="ECO:0000256" key="4">
    <source>
        <dbReference type="ARBA" id="ARBA00023274"/>
    </source>
</evidence>
<dbReference type="NCBIfam" id="NF000955">
    <property type="entry name" value="PRK00099.1-1"/>
    <property type="match status" value="1"/>
</dbReference>
<dbReference type="PANTHER" id="PTHR11560">
    <property type="entry name" value="39S RIBOSOMAL PROTEIN L10, MITOCHONDRIAL"/>
    <property type="match status" value="1"/>
</dbReference>